<feature type="signal peptide" evidence="2">
    <location>
        <begin position="1"/>
        <end position="21"/>
    </location>
</feature>
<keyword evidence="1" id="KW-0472">Membrane</keyword>
<evidence type="ECO:0008006" key="5">
    <source>
        <dbReference type="Google" id="ProtNLM"/>
    </source>
</evidence>
<gene>
    <name evidence="3" type="ORF">KI809_16100</name>
</gene>
<evidence type="ECO:0000313" key="3">
    <source>
        <dbReference type="EMBL" id="MBT0665833.1"/>
    </source>
</evidence>
<accession>A0AAW4L4L3</accession>
<evidence type="ECO:0000313" key="4">
    <source>
        <dbReference type="Proteomes" id="UP000811899"/>
    </source>
</evidence>
<keyword evidence="1" id="KW-0812">Transmembrane</keyword>
<keyword evidence="4" id="KW-1185">Reference proteome</keyword>
<keyword evidence="1" id="KW-1133">Transmembrane helix</keyword>
<evidence type="ECO:0000256" key="1">
    <source>
        <dbReference type="SAM" id="Phobius"/>
    </source>
</evidence>
<dbReference type="RefSeq" id="WP_214172602.1">
    <property type="nucleotide sequence ID" value="NZ_JAHCVJ010000007.1"/>
</dbReference>
<comment type="caution">
    <text evidence="3">The sequence shown here is derived from an EMBL/GenBank/DDBJ whole genome shotgun (WGS) entry which is preliminary data.</text>
</comment>
<reference evidence="3 4" key="1">
    <citation type="submission" date="2021-05" db="EMBL/GenBank/DDBJ databases">
        <title>The draft genome of Geobacter pelophilus DSM 12255.</title>
        <authorList>
            <person name="Xu Z."/>
            <person name="Masuda Y."/>
            <person name="Itoh H."/>
            <person name="Senoo K."/>
        </authorList>
    </citation>
    <scope>NUCLEOTIDE SEQUENCE [LARGE SCALE GENOMIC DNA]</scope>
    <source>
        <strain evidence="3 4">DSM 12255</strain>
    </source>
</reference>
<evidence type="ECO:0000256" key="2">
    <source>
        <dbReference type="SAM" id="SignalP"/>
    </source>
</evidence>
<feature type="chain" id="PRO_5043767058" description="DUF4129 domain-containing protein" evidence="2">
    <location>
        <begin position="22"/>
        <end position="188"/>
    </location>
</feature>
<name>A0AAW4L4L3_9BACT</name>
<sequence length="188" mass="19968">MVRHSVVLLAFFSSITGRLYAATTPPEAIRAIHGPIAPTGLPPFALTAATVALCSLAIFLIFRGKPQAVPITSPAEDESEPLAALLATIADQYHQGKIDGAALCDRLTTLLRQHLSRLADAELSHLTSKELLDIAQELLASDAFKQVAELSSFCDSVRFGAVQPQDEQSLRAISITAQLLQPGTGARA</sequence>
<dbReference type="EMBL" id="JAHCVJ010000007">
    <property type="protein sequence ID" value="MBT0665833.1"/>
    <property type="molecule type" value="Genomic_DNA"/>
</dbReference>
<organism evidence="3 4">
    <name type="scientific">Geoanaerobacter pelophilus</name>
    <dbReference type="NCBI Taxonomy" id="60036"/>
    <lineage>
        <taxon>Bacteria</taxon>
        <taxon>Pseudomonadati</taxon>
        <taxon>Thermodesulfobacteriota</taxon>
        <taxon>Desulfuromonadia</taxon>
        <taxon>Geobacterales</taxon>
        <taxon>Geobacteraceae</taxon>
        <taxon>Geoanaerobacter</taxon>
    </lineage>
</organism>
<feature type="transmembrane region" description="Helical" evidence="1">
    <location>
        <begin position="45"/>
        <end position="62"/>
    </location>
</feature>
<protein>
    <recommendedName>
        <fullName evidence="5">DUF4129 domain-containing protein</fullName>
    </recommendedName>
</protein>
<dbReference type="AlphaFoldDB" id="A0AAW4L4L3"/>
<proteinExistence type="predicted"/>
<keyword evidence="2" id="KW-0732">Signal</keyword>
<dbReference type="Proteomes" id="UP000811899">
    <property type="component" value="Unassembled WGS sequence"/>
</dbReference>